<feature type="compositionally biased region" description="Polar residues" evidence="1">
    <location>
        <begin position="236"/>
        <end position="246"/>
    </location>
</feature>
<evidence type="ECO:0000256" key="1">
    <source>
        <dbReference type="SAM" id="MobiDB-lite"/>
    </source>
</evidence>
<feature type="region of interest" description="Disordered" evidence="1">
    <location>
        <begin position="820"/>
        <end position="903"/>
    </location>
</feature>
<reference evidence="2" key="1">
    <citation type="submission" date="2023-04" db="EMBL/GenBank/DDBJ databases">
        <title>Black Yeasts Isolated from many extreme environments.</title>
        <authorList>
            <person name="Coleine C."/>
            <person name="Stajich J.E."/>
            <person name="Selbmann L."/>
        </authorList>
    </citation>
    <scope>NUCLEOTIDE SEQUENCE</scope>
    <source>
        <strain evidence="2">CCFEE 5312</strain>
    </source>
</reference>
<organism evidence="2 3">
    <name type="scientific">Extremus antarcticus</name>
    <dbReference type="NCBI Taxonomy" id="702011"/>
    <lineage>
        <taxon>Eukaryota</taxon>
        <taxon>Fungi</taxon>
        <taxon>Dikarya</taxon>
        <taxon>Ascomycota</taxon>
        <taxon>Pezizomycotina</taxon>
        <taxon>Dothideomycetes</taxon>
        <taxon>Dothideomycetidae</taxon>
        <taxon>Mycosphaerellales</taxon>
        <taxon>Extremaceae</taxon>
        <taxon>Extremus</taxon>
    </lineage>
</organism>
<feature type="compositionally biased region" description="Polar residues" evidence="1">
    <location>
        <begin position="400"/>
        <end position="411"/>
    </location>
</feature>
<comment type="caution">
    <text evidence="2">The sequence shown here is derived from an EMBL/GenBank/DDBJ whole genome shotgun (WGS) entry which is preliminary data.</text>
</comment>
<evidence type="ECO:0000313" key="3">
    <source>
        <dbReference type="Proteomes" id="UP001271007"/>
    </source>
</evidence>
<feature type="region of interest" description="Disordered" evidence="1">
    <location>
        <begin position="326"/>
        <end position="421"/>
    </location>
</feature>
<evidence type="ECO:0000313" key="2">
    <source>
        <dbReference type="EMBL" id="KAK3053990.1"/>
    </source>
</evidence>
<feature type="region of interest" description="Disordered" evidence="1">
    <location>
        <begin position="260"/>
        <end position="286"/>
    </location>
</feature>
<dbReference type="AlphaFoldDB" id="A0AAJ0DH29"/>
<feature type="region of interest" description="Disordered" evidence="1">
    <location>
        <begin position="1"/>
        <end position="26"/>
    </location>
</feature>
<feature type="region of interest" description="Disordered" evidence="1">
    <location>
        <begin position="777"/>
        <end position="805"/>
    </location>
</feature>
<feature type="compositionally biased region" description="Basic and acidic residues" evidence="1">
    <location>
        <begin position="199"/>
        <end position="213"/>
    </location>
</feature>
<feature type="compositionally biased region" description="Polar residues" evidence="1">
    <location>
        <begin position="535"/>
        <end position="549"/>
    </location>
</feature>
<feature type="compositionally biased region" description="Basic and acidic residues" evidence="1">
    <location>
        <begin position="444"/>
        <end position="459"/>
    </location>
</feature>
<feature type="compositionally biased region" description="Polar residues" evidence="1">
    <location>
        <begin position="94"/>
        <end position="111"/>
    </location>
</feature>
<feature type="compositionally biased region" description="Polar residues" evidence="1">
    <location>
        <begin position="481"/>
        <end position="501"/>
    </location>
</feature>
<accession>A0AAJ0DH29</accession>
<feature type="compositionally biased region" description="Basic and acidic residues" evidence="1">
    <location>
        <begin position="368"/>
        <end position="380"/>
    </location>
</feature>
<feature type="region of interest" description="Disordered" evidence="1">
    <location>
        <begin position="66"/>
        <end position="128"/>
    </location>
</feature>
<proteinExistence type="predicted"/>
<protein>
    <submittedName>
        <fullName evidence="2">Uncharacterized protein</fullName>
    </submittedName>
</protein>
<gene>
    <name evidence="2" type="ORF">LTR09_004766</name>
</gene>
<feature type="region of interest" description="Disordered" evidence="1">
    <location>
        <begin position="635"/>
        <end position="663"/>
    </location>
</feature>
<sequence>MRLRRRPTPTELVHRTSNDGSRPFEQTEVPLKAQGLLGTNNRQNLAAPRIDTPEPLRELLRADQKSLATFPEPREGSRSITPTGKHAMPWPGAQPSNWSSSDVRTTSNTSGGQYGLSRHGSGQSVRPNQFYSEQKPSVESVNRGHYEPTKQPLYVSQQTSASAVRDMALRKGSPTIGEIASSPPPGSKPLKSAMKQPRSLKDGEGSKRSKKLDVMSLFPQPKPATGPMLSPAKYTHSPSAVTNNTDYFPEETVYAQVRRQGPNGRFETYKDTTPSASPLEPVNARGLPRVKIFDPDIYDETKTHKRKPPKGIQNWFDGFYISSDDEDEDKMEKTAAVELPAEPSRPSPKELLAGLSPYSGLQPALSSARDRPDYARRRESLLPTLQVQPSARRREHRSNSDLSIVNGTATSAVGGDAQSRLGDGRLAHSQLDTESVLALSSESDDARSSRRSSVRESRQINEASATRLQRPAIPPRKVHSKNSLTEEIIRKSTSTAQTSGSIPIRLTDSMEIPPVPTPRKVQSRRESEAPLSPPLANSTSPLLRSQPASRSGKDNSEMQSAAGETTSSAPTDASHLMAVTDEEMMLLELMRQKRAAMQKNSFAEGYRLALKQEEEHLAKKRSSAHSNALKMLKLREEGKLTSSRADSRAGSPFSDESREQRERYSMIRKGSVDKNFRLGRFLAQESLTEETRESGPPASLARLERFLVMKPSLLDAIQDSRPVSGTEIEAEIMTEQDDDTFDEEGYTIDEDDVLDEQGRIIQPGAPSVLQRLIELGAPSPEESRPSSVSPLADDSEVETPNDILSDAETRISGLSQVLTAAENFPTPPGVSSEKPRKRLSLLLPPLSDDESLLPDISARSQNRTPLLVDGRRTRSPRTPRPAQSENSSNKPTPESSHRPLPAVSKFADYSASHSLGVDFMSLELPPTIRSGSPSLSTSRASPLTPTFAPAPHMDKSGIAMSASDGSSFRDLIDMSSPEPPTRMATRVAMGSARATSVARREEGRAASPVVQNSPVPQKRPSKKVPPKIDTTEGKSLDRITSMSSITSAGEDVLAAWAELGGGGDALAARRRGW</sequence>
<feature type="region of interest" description="Disordered" evidence="1">
    <location>
        <begin position="174"/>
        <end position="246"/>
    </location>
</feature>
<feature type="region of interest" description="Disordered" evidence="1">
    <location>
        <begin position="992"/>
        <end position="1036"/>
    </location>
</feature>
<keyword evidence="3" id="KW-1185">Reference proteome</keyword>
<feature type="compositionally biased region" description="Polar residues" evidence="1">
    <location>
        <begin position="883"/>
        <end position="894"/>
    </location>
</feature>
<name>A0AAJ0DH29_9PEZI</name>
<dbReference type="EMBL" id="JAWDJX010000013">
    <property type="protein sequence ID" value="KAK3053990.1"/>
    <property type="molecule type" value="Genomic_DNA"/>
</dbReference>
<feature type="compositionally biased region" description="Polar residues" evidence="1">
    <location>
        <begin position="557"/>
        <end position="571"/>
    </location>
</feature>
<feature type="region of interest" description="Disordered" evidence="1">
    <location>
        <begin position="436"/>
        <end position="574"/>
    </location>
</feature>
<dbReference type="Proteomes" id="UP001271007">
    <property type="component" value="Unassembled WGS sequence"/>
</dbReference>